<proteinExistence type="predicted"/>
<keyword evidence="2" id="KW-1185">Reference proteome</keyword>
<dbReference type="EMBL" id="LZNA01000060">
    <property type="protein sequence ID" value="OBX76550.1"/>
    <property type="molecule type" value="Genomic_DNA"/>
</dbReference>
<dbReference type="Pfam" id="PF24172">
    <property type="entry name" value="CdiI_ImmP"/>
    <property type="match status" value="1"/>
</dbReference>
<protein>
    <submittedName>
        <fullName evidence="1">Uncharacterized protein</fullName>
    </submittedName>
</protein>
<reference evidence="1 2" key="1">
    <citation type="submission" date="2016-06" db="EMBL/GenBank/DDBJ databases">
        <title>Draft genome of Moraxella atlantae CCUG 59586.</title>
        <authorList>
            <person name="Salva-Serra F."/>
            <person name="Engstrom-Jakobsson H."/>
            <person name="Thorell K."/>
            <person name="Gonzales-Siles L."/>
            <person name="Karlsson R."/>
            <person name="Boulund F."/>
            <person name="Engstrand L."/>
            <person name="Kristiansson E."/>
            <person name="Moore E."/>
        </authorList>
    </citation>
    <scope>NUCLEOTIDE SEQUENCE [LARGE SCALE GENOMIC DNA]</scope>
    <source>
        <strain evidence="1 2">CCUG 59586</strain>
    </source>
</reference>
<dbReference type="CDD" id="cd20693">
    <property type="entry name" value="CdiI_EcoliA0-like"/>
    <property type="match status" value="1"/>
</dbReference>
<dbReference type="InterPro" id="IPR049585">
    <property type="entry name" value="CdiI_EcoliA0-like"/>
</dbReference>
<accession>A0A1B8QB32</accession>
<sequence>MDLFEECKNKLGNTYKILDADAEKLVLNKLNAYLLKTGNGSIDWNNDAIMKISLDKLIEKVASQEFTDTVVIITDTSDTPIFSTNLILALENFEDIVALSNTVFLYNENYIGTFTNSSPNIMLGLLKKTIC</sequence>
<evidence type="ECO:0000313" key="2">
    <source>
        <dbReference type="Proteomes" id="UP000092616"/>
    </source>
</evidence>
<organism evidence="1 2">
    <name type="scientific">Faucicola atlantae</name>
    <dbReference type="NCBI Taxonomy" id="34059"/>
    <lineage>
        <taxon>Bacteria</taxon>
        <taxon>Pseudomonadati</taxon>
        <taxon>Pseudomonadota</taxon>
        <taxon>Gammaproteobacteria</taxon>
        <taxon>Moraxellales</taxon>
        <taxon>Moraxellaceae</taxon>
        <taxon>Faucicola</taxon>
    </lineage>
</organism>
<dbReference type="Proteomes" id="UP000092616">
    <property type="component" value="Unassembled WGS sequence"/>
</dbReference>
<name>A0A1B8QB32_9GAMM</name>
<dbReference type="AlphaFoldDB" id="A0A1B8QB32"/>
<dbReference type="RefSeq" id="WP_067338186.1">
    <property type="nucleotide sequence ID" value="NZ_LZNA01000060.1"/>
</dbReference>
<gene>
    <name evidence="1" type="ORF">A9306_09995</name>
</gene>
<evidence type="ECO:0000313" key="1">
    <source>
        <dbReference type="EMBL" id="OBX76550.1"/>
    </source>
</evidence>
<comment type="caution">
    <text evidence="1">The sequence shown here is derived from an EMBL/GenBank/DDBJ whole genome shotgun (WGS) entry which is preliminary data.</text>
</comment>